<dbReference type="Proteomes" id="UP000230869">
    <property type="component" value="Unassembled WGS sequence"/>
</dbReference>
<evidence type="ECO:0000313" key="5">
    <source>
        <dbReference type="EMBL" id="PIR13894.1"/>
    </source>
</evidence>
<dbReference type="SMART" id="SM00228">
    <property type="entry name" value="PDZ"/>
    <property type="match status" value="1"/>
</dbReference>
<dbReference type="InterPro" id="IPR001940">
    <property type="entry name" value="Peptidase_S1C"/>
</dbReference>
<reference evidence="5 6" key="1">
    <citation type="submission" date="2017-09" db="EMBL/GenBank/DDBJ databases">
        <title>Depth-based differentiation of microbial function through sediment-hosted aquifers and enrichment of novel symbionts in the deep terrestrial subsurface.</title>
        <authorList>
            <person name="Probst A.J."/>
            <person name="Ladd B."/>
            <person name="Jarett J.K."/>
            <person name="Geller-Mcgrath D.E."/>
            <person name="Sieber C.M."/>
            <person name="Emerson J.B."/>
            <person name="Anantharaman K."/>
            <person name="Thomas B.C."/>
            <person name="Malmstrom R."/>
            <person name="Stieglmeier M."/>
            <person name="Klingl A."/>
            <person name="Woyke T."/>
            <person name="Ryan C.M."/>
            <person name="Banfield J.F."/>
        </authorList>
    </citation>
    <scope>NUCLEOTIDE SEQUENCE [LARGE SCALE GENOMIC DNA]</scope>
    <source>
        <strain evidence="5">CG11_big_fil_rev_8_21_14_0_20_39_10</strain>
    </source>
</reference>
<dbReference type="PANTHER" id="PTHR43343">
    <property type="entry name" value="PEPTIDASE S12"/>
    <property type="match status" value="1"/>
</dbReference>
<proteinExistence type="inferred from homology"/>
<dbReference type="SUPFAM" id="SSF50494">
    <property type="entry name" value="Trypsin-like serine proteases"/>
    <property type="match status" value="1"/>
</dbReference>
<comment type="similarity">
    <text evidence="1">Belongs to the peptidase S1C family.</text>
</comment>
<gene>
    <name evidence="5" type="ORF">COV49_00745</name>
</gene>
<dbReference type="Pfam" id="PF13180">
    <property type="entry name" value="PDZ_2"/>
    <property type="match status" value="1"/>
</dbReference>
<keyword evidence="3" id="KW-0378">Hydrolase</keyword>
<evidence type="ECO:0000259" key="4">
    <source>
        <dbReference type="SMART" id="SM00228"/>
    </source>
</evidence>
<accession>A0A2M6KA56</accession>
<dbReference type="Pfam" id="PF13365">
    <property type="entry name" value="Trypsin_2"/>
    <property type="match status" value="1"/>
</dbReference>
<evidence type="ECO:0000256" key="3">
    <source>
        <dbReference type="ARBA" id="ARBA00022801"/>
    </source>
</evidence>
<comment type="caution">
    <text evidence="5">The sequence shown here is derived from an EMBL/GenBank/DDBJ whole genome shotgun (WGS) entry which is preliminary data.</text>
</comment>
<dbReference type="SUPFAM" id="SSF50156">
    <property type="entry name" value="PDZ domain-like"/>
    <property type="match status" value="1"/>
</dbReference>
<dbReference type="EMBL" id="PCWW01000012">
    <property type="protein sequence ID" value="PIR13894.1"/>
    <property type="molecule type" value="Genomic_DNA"/>
</dbReference>
<dbReference type="InterPro" id="IPR051201">
    <property type="entry name" value="Chloro_Bact_Ser_Proteases"/>
</dbReference>
<protein>
    <recommendedName>
        <fullName evidence="4">PDZ domain-containing protein</fullName>
    </recommendedName>
</protein>
<name>A0A2M6KA56_9BACT</name>
<dbReference type="PRINTS" id="PR00834">
    <property type="entry name" value="PROTEASES2C"/>
</dbReference>
<evidence type="ECO:0000256" key="2">
    <source>
        <dbReference type="ARBA" id="ARBA00022670"/>
    </source>
</evidence>
<dbReference type="GO" id="GO:0004252">
    <property type="term" value="F:serine-type endopeptidase activity"/>
    <property type="evidence" value="ECO:0007669"/>
    <property type="project" value="InterPro"/>
</dbReference>
<sequence length="418" mass="44740">MDTNFKKTFITILIVSIVTSAAVGGAAGFWAGSFSSGGFNLVDLIRSEISGQGARVGNREVVRRVDEESDIITAAEKVSPAVVSVIVTKDLPVIERYYSSPTPEDDFFSQFFGDDFFSPQVPQYRQKGTEKKEVGGGTGFIVSSDGYILTNRHVVYDEEAEYTVLMNDGSKHEARVLARDTVTDLAVLKIEGQDLPVVELGDSSDLKVGQTVIAIGNALGEFRNTVSTGVISGLARSVIAGGAGFGSEELLGVIQTDASINPGNSGGPLLNIAGQVIGINTAMAQGAENIGFAIPVNELKSVYEDVKTQGRIIRPWLGVRYVMINELIAEDNKLSVDYGALIVRGEEMTDLAIVPGSPADKAGLVENDIILEMDGKKIDEANPLVKAIAKFRPGDEVDLKILHKGEEKEVKVKLGEMK</sequence>
<dbReference type="Gene3D" id="2.30.42.10">
    <property type="match status" value="1"/>
</dbReference>
<feature type="domain" description="PDZ" evidence="4">
    <location>
        <begin position="315"/>
        <end position="405"/>
    </location>
</feature>
<dbReference type="InterPro" id="IPR009003">
    <property type="entry name" value="Peptidase_S1_PA"/>
</dbReference>
<dbReference type="AlphaFoldDB" id="A0A2M6KA56"/>
<keyword evidence="2" id="KW-0645">Protease</keyword>
<dbReference type="GO" id="GO:0006508">
    <property type="term" value="P:proteolysis"/>
    <property type="evidence" value="ECO:0007669"/>
    <property type="project" value="UniProtKB-KW"/>
</dbReference>
<dbReference type="InterPro" id="IPR036034">
    <property type="entry name" value="PDZ_sf"/>
</dbReference>
<evidence type="ECO:0000313" key="6">
    <source>
        <dbReference type="Proteomes" id="UP000230869"/>
    </source>
</evidence>
<dbReference type="PANTHER" id="PTHR43343:SF3">
    <property type="entry name" value="PROTEASE DO-LIKE 8, CHLOROPLASTIC"/>
    <property type="match status" value="1"/>
</dbReference>
<organism evidence="5 6">
    <name type="scientific">Candidatus Falkowbacteria bacterium CG11_big_fil_rev_8_21_14_0_20_39_10</name>
    <dbReference type="NCBI Taxonomy" id="1974570"/>
    <lineage>
        <taxon>Bacteria</taxon>
        <taxon>Candidatus Falkowiibacteriota</taxon>
    </lineage>
</organism>
<evidence type="ECO:0000256" key="1">
    <source>
        <dbReference type="ARBA" id="ARBA00010541"/>
    </source>
</evidence>
<dbReference type="InterPro" id="IPR043504">
    <property type="entry name" value="Peptidase_S1_PA_chymotrypsin"/>
</dbReference>
<dbReference type="InterPro" id="IPR001478">
    <property type="entry name" value="PDZ"/>
</dbReference>
<dbReference type="Gene3D" id="2.40.10.10">
    <property type="entry name" value="Trypsin-like serine proteases"/>
    <property type="match status" value="2"/>
</dbReference>